<dbReference type="RefSeq" id="WP_344343148.1">
    <property type="nucleotide sequence ID" value="NZ_BAAAQT010000006.1"/>
</dbReference>
<keyword evidence="4" id="KW-1185">Reference proteome</keyword>
<comment type="caution">
    <text evidence="3">The sequence shown here is derived from an EMBL/GenBank/DDBJ whole genome shotgun (WGS) entry which is preliminary data.</text>
</comment>
<dbReference type="EMBL" id="BAAAQT010000006">
    <property type="protein sequence ID" value="GAA2174341.1"/>
    <property type="molecule type" value="Genomic_DNA"/>
</dbReference>
<dbReference type="Gene3D" id="1.10.30.50">
    <property type="match status" value="1"/>
</dbReference>
<dbReference type="Pfam" id="PF13391">
    <property type="entry name" value="HNH_2"/>
    <property type="match status" value="1"/>
</dbReference>
<dbReference type="InterPro" id="IPR003615">
    <property type="entry name" value="HNH_nuc"/>
</dbReference>
<feature type="region of interest" description="Disordered" evidence="1">
    <location>
        <begin position="434"/>
        <end position="468"/>
    </location>
</feature>
<name>A0ABN3ASW8_9MICO</name>
<dbReference type="CDD" id="cd00085">
    <property type="entry name" value="HNHc"/>
    <property type="match status" value="1"/>
</dbReference>
<dbReference type="SMART" id="SM00507">
    <property type="entry name" value="HNHc"/>
    <property type="match status" value="1"/>
</dbReference>
<feature type="domain" description="HNH nuclease" evidence="2">
    <location>
        <begin position="366"/>
        <end position="418"/>
    </location>
</feature>
<reference evidence="3 4" key="1">
    <citation type="journal article" date="2019" name="Int. J. Syst. Evol. Microbiol.">
        <title>The Global Catalogue of Microorganisms (GCM) 10K type strain sequencing project: providing services to taxonomists for standard genome sequencing and annotation.</title>
        <authorList>
            <consortium name="The Broad Institute Genomics Platform"/>
            <consortium name="The Broad Institute Genome Sequencing Center for Infectious Disease"/>
            <person name="Wu L."/>
            <person name="Ma J."/>
        </authorList>
    </citation>
    <scope>NUCLEOTIDE SEQUENCE [LARGE SCALE GENOMIC DNA]</scope>
    <source>
        <strain evidence="3 4">JCM 16026</strain>
    </source>
</reference>
<gene>
    <name evidence="3" type="ORF">GCM10009846_19920</name>
</gene>
<evidence type="ECO:0000313" key="3">
    <source>
        <dbReference type="EMBL" id="GAA2174341.1"/>
    </source>
</evidence>
<sequence>MRAEQETTETAVVDALVDDSLATSSLLDAEMLAALDELAARRRSIDAAIVEVVGEAAARCERVPVAESLVRAGGHRSLVEAVEHRLGMRRGEARSICEVAEATRARASLTGASIPVARPHVAAALGAATITVSQAEQIVAGLAATGGRVAACDLERAESELVAAATGAGGETPVPPALLRCQVATWVDFLDPDGAEPSEERQRELRSLSFSSRRDGMLVARMLCTPEQGEVLQTALDAHVAPRRVRVDCADDGSEPDGDEAACDGRSIEQRRIDALVSIVASHAATTAPRTGGGAPTLVVTTTLADLEGRAVRPADRAHVQRSGAPATAALVARIVCDGLVHPVLVGDDDGEPLRLGRARRLFSPAQRRAIAARDRGCRAPGCSAPPGWCEAHHVTPWSLDGPTDVDNGMLLCAFHHHEVHREALVIERAPAGSGRRWHVGATSPHRARDGRRRSSPQRRRPAPLSTA</sequence>
<evidence type="ECO:0000313" key="4">
    <source>
        <dbReference type="Proteomes" id="UP001501599"/>
    </source>
</evidence>
<proteinExistence type="predicted"/>
<dbReference type="Pfam" id="PF02720">
    <property type="entry name" value="DUF222"/>
    <property type="match status" value="1"/>
</dbReference>
<evidence type="ECO:0000256" key="1">
    <source>
        <dbReference type="SAM" id="MobiDB-lite"/>
    </source>
</evidence>
<feature type="compositionally biased region" description="Basic residues" evidence="1">
    <location>
        <begin position="449"/>
        <end position="462"/>
    </location>
</feature>
<organism evidence="3 4">
    <name type="scientific">Agrococcus versicolor</name>
    <dbReference type="NCBI Taxonomy" id="501482"/>
    <lineage>
        <taxon>Bacteria</taxon>
        <taxon>Bacillati</taxon>
        <taxon>Actinomycetota</taxon>
        <taxon>Actinomycetes</taxon>
        <taxon>Micrococcales</taxon>
        <taxon>Microbacteriaceae</taxon>
        <taxon>Agrococcus</taxon>
    </lineage>
</organism>
<accession>A0ABN3ASW8</accession>
<dbReference type="Proteomes" id="UP001501599">
    <property type="component" value="Unassembled WGS sequence"/>
</dbReference>
<dbReference type="InterPro" id="IPR003870">
    <property type="entry name" value="DUF222"/>
</dbReference>
<protein>
    <recommendedName>
        <fullName evidence="2">HNH nuclease domain-containing protein</fullName>
    </recommendedName>
</protein>
<evidence type="ECO:0000259" key="2">
    <source>
        <dbReference type="SMART" id="SM00507"/>
    </source>
</evidence>